<dbReference type="Proteomes" id="UP000887116">
    <property type="component" value="Unassembled WGS sequence"/>
</dbReference>
<dbReference type="EMBL" id="BMAO01000112">
    <property type="protein sequence ID" value="GFQ64504.1"/>
    <property type="molecule type" value="Genomic_DNA"/>
</dbReference>
<accession>A0A8X6K716</accession>
<dbReference type="AlphaFoldDB" id="A0A8X6K716"/>
<proteinExistence type="predicted"/>
<sequence length="67" mass="7531">MASRRRLVHIEKSSLDRARQRIMGVSSPSSFEESYGGYTWHVRKVGIRGLAGAPMELEESVLPNNDN</sequence>
<protein>
    <submittedName>
        <fullName evidence="1">Uncharacterized protein</fullName>
    </submittedName>
</protein>
<evidence type="ECO:0000313" key="1">
    <source>
        <dbReference type="EMBL" id="GFQ64504.1"/>
    </source>
</evidence>
<keyword evidence="2" id="KW-1185">Reference proteome</keyword>
<name>A0A8X6K716_TRICU</name>
<comment type="caution">
    <text evidence="1">The sequence shown here is derived from an EMBL/GenBank/DDBJ whole genome shotgun (WGS) entry which is preliminary data.</text>
</comment>
<organism evidence="1 2">
    <name type="scientific">Trichonephila clavata</name>
    <name type="common">Joro spider</name>
    <name type="synonym">Nephila clavata</name>
    <dbReference type="NCBI Taxonomy" id="2740835"/>
    <lineage>
        <taxon>Eukaryota</taxon>
        <taxon>Metazoa</taxon>
        <taxon>Ecdysozoa</taxon>
        <taxon>Arthropoda</taxon>
        <taxon>Chelicerata</taxon>
        <taxon>Arachnida</taxon>
        <taxon>Araneae</taxon>
        <taxon>Araneomorphae</taxon>
        <taxon>Entelegynae</taxon>
        <taxon>Araneoidea</taxon>
        <taxon>Nephilidae</taxon>
        <taxon>Trichonephila</taxon>
    </lineage>
</organism>
<reference evidence="1" key="1">
    <citation type="submission" date="2020-07" db="EMBL/GenBank/DDBJ databases">
        <title>Multicomponent nature underlies the extraordinary mechanical properties of spider dragline silk.</title>
        <authorList>
            <person name="Kono N."/>
            <person name="Nakamura H."/>
            <person name="Mori M."/>
            <person name="Yoshida Y."/>
            <person name="Ohtoshi R."/>
            <person name="Malay A.D."/>
            <person name="Moran D.A.P."/>
            <person name="Tomita M."/>
            <person name="Numata K."/>
            <person name="Arakawa K."/>
        </authorList>
    </citation>
    <scope>NUCLEOTIDE SEQUENCE</scope>
</reference>
<gene>
    <name evidence="1" type="ORF">TNCT_346961</name>
</gene>
<evidence type="ECO:0000313" key="2">
    <source>
        <dbReference type="Proteomes" id="UP000887116"/>
    </source>
</evidence>